<keyword evidence="3" id="KW-1185">Reference proteome</keyword>
<reference evidence="2 3" key="1">
    <citation type="journal article" date="2018" name="Viruses">
        <title>Bacteriophage GC1, a Novel Tectivirus Infecting Gluconobacter Cerinus, an Acetic Acid Bacterium Associated with Wine-Making.</title>
        <authorList>
            <person name="Philippe C."/>
            <person name="Krupovic M."/>
            <person name="Jaomanjaka F."/>
            <person name="Claisse O."/>
            <person name="Petrel M."/>
            <person name="le Marrec C."/>
        </authorList>
    </citation>
    <scope>NUCLEOTIDE SEQUENCE [LARGE SCALE GENOMIC DNA]</scope>
</reference>
<dbReference type="Proteomes" id="UP000241016">
    <property type="component" value="Segment"/>
</dbReference>
<sequence length="169" mass="18324">MVINGGEGETPAAVIVSGEDANAATETASAISQVEELQDKTINAAVTLEAATALAEEEKQRHILEAARRADEHADEMATIRRELEENRQWRDEQRTQISEMRTALTEALETMASMLSTPETDTTQSQTPAPEAETLIVADPETVAAEESEAAPPVAEAPAKARRRFRLV</sequence>
<organism evidence="2 3">
    <name type="scientific">Gluconobacter phage GC1</name>
    <dbReference type="NCBI Taxonomy" id="2047788"/>
    <lineage>
        <taxon>Viruses</taxon>
        <taxon>Varidnaviria</taxon>
        <taxon>Bamfordvirae</taxon>
        <taxon>Preplasmiviricota</taxon>
        <taxon>Prepoliviricotina</taxon>
        <taxon>Tectiliviricetes</taxon>
        <taxon>Kalamavirales</taxon>
        <taxon>Tectiviridae</taxon>
        <taxon>Gammatectivirus</taxon>
        <taxon>Gammatectivirus GC1</taxon>
    </lineage>
</organism>
<feature type="region of interest" description="Disordered" evidence="1">
    <location>
        <begin position="144"/>
        <end position="169"/>
    </location>
</feature>
<evidence type="ECO:0000313" key="3">
    <source>
        <dbReference type="Proteomes" id="UP000241016"/>
    </source>
</evidence>
<evidence type="ECO:0000256" key="1">
    <source>
        <dbReference type="SAM" id="MobiDB-lite"/>
    </source>
</evidence>
<gene>
    <name evidence="2" type="ORF">GC1_00007</name>
</gene>
<dbReference type="EMBL" id="MG159787">
    <property type="protein sequence ID" value="ATS92575.1"/>
    <property type="molecule type" value="Genomic_DNA"/>
</dbReference>
<protein>
    <submittedName>
        <fullName evidence="2">Uncharacterized protein</fullName>
    </submittedName>
</protein>
<proteinExistence type="predicted"/>
<evidence type="ECO:0000313" key="2">
    <source>
        <dbReference type="EMBL" id="ATS92575.1"/>
    </source>
</evidence>
<name>A0A2I5AR68_9VIRU</name>
<accession>A0A2I5AR68</accession>